<evidence type="ECO:0000313" key="1">
    <source>
        <dbReference type="EMBL" id="MBA4614550.1"/>
    </source>
</evidence>
<proteinExistence type="predicted"/>
<dbReference type="EMBL" id="GISG01002793">
    <property type="protein sequence ID" value="MBA4614550.1"/>
    <property type="molecule type" value="Transcribed_RNA"/>
</dbReference>
<dbReference type="AlphaFoldDB" id="A0A7C8YCF9"/>
<reference evidence="1" key="1">
    <citation type="journal article" date="2013" name="J. Plant Res.">
        <title>Effect of fungi and light on seed germination of three Opuntia species from semiarid lands of central Mexico.</title>
        <authorList>
            <person name="Delgado-Sanchez P."/>
            <person name="Jimenez-Bremont J.F."/>
            <person name="Guerrero-Gonzalez Mde L."/>
            <person name="Flores J."/>
        </authorList>
    </citation>
    <scope>NUCLEOTIDE SEQUENCE</scope>
    <source>
        <tissue evidence="1">Cladode</tissue>
    </source>
</reference>
<organism evidence="1">
    <name type="scientific">Opuntia streptacantha</name>
    <name type="common">Prickly pear cactus</name>
    <name type="synonym">Opuntia cardona</name>
    <dbReference type="NCBI Taxonomy" id="393608"/>
    <lineage>
        <taxon>Eukaryota</taxon>
        <taxon>Viridiplantae</taxon>
        <taxon>Streptophyta</taxon>
        <taxon>Embryophyta</taxon>
        <taxon>Tracheophyta</taxon>
        <taxon>Spermatophyta</taxon>
        <taxon>Magnoliopsida</taxon>
        <taxon>eudicotyledons</taxon>
        <taxon>Gunneridae</taxon>
        <taxon>Pentapetalae</taxon>
        <taxon>Caryophyllales</taxon>
        <taxon>Cactineae</taxon>
        <taxon>Cactaceae</taxon>
        <taxon>Opuntioideae</taxon>
        <taxon>Opuntia</taxon>
    </lineage>
</organism>
<accession>A0A7C8YCF9</accession>
<protein>
    <submittedName>
        <fullName evidence="1">Uncharacterized protein</fullName>
    </submittedName>
</protein>
<reference evidence="1" key="2">
    <citation type="submission" date="2020-07" db="EMBL/GenBank/DDBJ databases">
        <authorList>
            <person name="Vera ALvarez R."/>
            <person name="Arias-Moreno D.M."/>
            <person name="Jimenez-Jacinto V."/>
            <person name="Jimenez-Bremont J.F."/>
            <person name="Swaminathan K."/>
            <person name="Moose S.P."/>
            <person name="Guerrero-Gonzalez M.L."/>
            <person name="Marino-Ramirez L."/>
            <person name="Landsman D."/>
            <person name="Rodriguez-Kessler M."/>
            <person name="Delgado-Sanchez P."/>
        </authorList>
    </citation>
    <scope>NUCLEOTIDE SEQUENCE</scope>
    <source>
        <tissue evidence="1">Cladode</tissue>
    </source>
</reference>
<sequence>MPLTTLLVVTTRLERRLLTSAWTASENLLTTALVSKGSLSSTLLVEVPVLVSVPFCWSVSLLIMGRSPSWVSLSTHLPKSPPLLLSPTTAFSQPIHSLSTLMLLFCLTMRLSMTSAGAHLTLSVPHTPTLTV</sequence>
<name>A0A7C8YCF9_OPUST</name>